<dbReference type="InterPro" id="IPR036409">
    <property type="entry name" value="Aldolase_II/adducin_N_sf"/>
</dbReference>
<reference evidence="4 5" key="1">
    <citation type="submission" date="2018-06" db="EMBL/GenBank/DDBJ databases">
        <title>Extensive metabolic versatility and redundancy in microbially diverse, dynamic hydrothermal sediments.</title>
        <authorList>
            <person name="Dombrowski N."/>
            <person name="Teske A."/>
            <person name="Baker B.J."/>
        </authorList>
    </citation>
    <scope>NUCLEOTIDE SEQUENCE [LARGE SCALE GENOMIC DNA]</scope>
    <source>
        <strain evidence="4">B10_G13</strain>
    </source>
</reference>
<dbReference type="SUPFAM" id="SSF53639">
    <property type="entry name" value="AraD/HMP-PK domain-like"/>
    <property type="match status" value="1"/>
</dbReference>
<proteinExistence type="predicted"/>
<accession>A0A660SJ16</accession>
<evidence type="ECO:0000256" key="1">
    <source>
        <dbReference type="ARBA" id="ARBA00022723"/>
    </source>
</evidence>
<dbReference type="GO" id="GO:0005829">
    <property type="term" value="C:cytosol"/>
    <property type="evidence" value="ECO:0007669"/>
    <property type="project" value="TreeGrafter"/>
</dbReference>
<dbReference type="InterPro" id="IPR050197">
    <property type="entry name" value="Aldolase_class_II_sugar_metab"/>
</dbReference>
<dbReference type="EMBL" id="QNBD01000118">
    <property type="protein sequence ID" value="RKX70784.1"/>
    <property type="molecule type" value="Genomic_DNA"/>
</dbReference>
<dbReference type="SMART" id="SM01007">
    <property type="entry name" value="Aldolase_II"/>
    <property type="match status" value="1"/>
</dbReference>
<feature type="domain" description="Class II aldolase/adducin N-terminal" evidence="3">
    <location>
        <begin position="10"/>
        <end position="186"/>
    </location>
</feature>
<evidence type="ECO:0000256" key="2">
    <source>
        <dbReference type="ARBA" id="ARBA00023239"/>
    </source>
</evidence>
<keyword evidence="1" id="KW-0479">Metal-binding</keyword>
<evidence type="ECO:0000259" key="3">
    <source>
        <dbReference type="SMART" id="SM01007"/>
    </source>
</evidence>
<dbReference type="InterPro" id="IPR001303">
    <property type="entry name" value="Aldolase_II/adducin_N"/>
</dbReference>
<dbReference type="Pfam" id="PF00596">
    <property type="entry name" value="Aldolase_II"/>
    <property type="match status" value="1"/>
</dbReference>
<dbReference type="Proteomes" id="UP000271125">
    <property type="component" value="Unassembled WGS sequence"/>
</dbReference>
<evidence type="ECO:0000313" key="4">
    <source>
        <dbReference type="EMBL" id="RKX70784.1"/>
    </source>
</evidence>
<evidence type="ECO:0000313" key="5">
    <source>
        <dbReference type="Proteomes" id="UP000271125"/>
    </source>
</evidence>
<dbReference type="Gene3D" id="3.40.225.10">
    <property type="entry name" value="Class II aldolase/adducin N-terminal domain"/>
    <property type="match status" value="1"/>
</dbReference>
<organism evidence="4 5">
    <name type="scientific">candidate division TA06 bacterium</name>
    <dbReference type="NCBI Taxonomy" id="2250710"/>
    <lineage>
        <taxon>Bacteria</taxon>
        <taxon>Bacteria division TA06</taxon>
    </lineage>
</organism>
<gene>
    <name evidence="4" type="ORF">DRP43_03050</name>
</gene>
<protein>
    <recommendedName>
        <fullName evidence="3">Class II aldolase/adducin N-terminal domain-containing protein</fullName>
    </recommendedName>
</protein>
<dbReference type="PANTHER" id="PTHR22789:SF0">
    <property type="entry name" value="3-OXO-TETRONATE 4-PHOSPHATE DECARBOXYLASE-RELATED"/>
    <property type="match status" value="1"/>
</dbReference>
<name>A0A660SJ16_UNCT6</name>
<dbReference type="AlphaFoldDB" id="A0A660SJ16"/>
<dbReference type="GO" id="GO:0016832">
    <property type="term" value="F:aldehyde-lyase activity"/>
    <property type="evidence" value="ECO:0007669"/>
    <property type="project" value="TreeGrafter"/>
</dbReference>
<dbReference type="PANTHER" id="PTHR22789">
    <property type="entry name" value="FUCULOSE PHOSPHATE ALDOLASE"/>
    <property type="match status" value="1"/>
</dbReference>
<dbReference type="GO" id="GO:0046872">
    <property type="term" value="F:metal ion binding"/>
    <property type="evidence" value="ECO:0007669"/>
    <property type="project" value="UniProtKB-KW"/>
</dbReference>
<comment type="caution">
    <text evidence="4">The sequence shown here is derived from an EMBL/GenBank/DDBJ whole genome shotgun (WGS) entry which is preliminary data.</text>
</comment>
<dbReference type="GO" id="GO:0019323">
    <property type="term" value="P:pentose catabolic process"/>
    <property type="evidence" value="ECO:0007669"/>
    <property type="project" value="TreeGrafter"/>
</dbReference>
<keyword evidence="2" id="KW-0456">Lyase</keyword>
<sequence>MNVSEITIIDEIIEIGKSLKRNGLICSTDGNISVRNGDNIYITPSGYDKGGLKRNEIVKLDIKKLEYNVDSEIKPSSEVNMHIRSYMNDKIIKAIVHTHAPFSTAFASKGILPNRERLLESELLPDICMIDDYEPGSIELANEVSKNVKDYHIMLLKRHGVIVFSESLKMAYETIERFEFLCRVNLYSNLL</sequence>